<proteinExistence type="predicted"/>
<organism evidence="1 2">
    <name type="scientific">Rhizodiscina lignyota</name>
    <dbReference type="NCBI Taxonomy" id="1504668"/>
    <lineage>
        <taxon>Eukaryota</taxon>
        <taxon>Fungi</taxon>
        <taxon>Dikarya</taxon>
        <taxon>Ascomycota</taxon>
        <taxon>Pezizomycotina</taxon>
        <taxon>Dothideomycetes</taxon>
        <taxon>Pleosporomycetidae</taxon>
        <taxon>Aulographales</taxon>
        <taxon>Rhizodiscinaceae</taxon>
        <taxon>Rhizodiscina</taxon>
    </lineage>
</organism>
<sequence>MSLIKRLKNMFIVESMEDTHDSDSGREFLIDGSEHLFDQDSGPARSESGLLQQPELSSTLRDDLAAFFESAWTSALGPTSDKVSLRHDLCTVRLVLHEIGFYLADAHRAMEQLKIQDKPHTWSNLFLFLFKLKALYTWERRQIRCEGGHAEGPSWDVSPLLPEVKAEGLAWKLRSGRHWVIDPEWTRDLHERAKTMNFELMFARDYLFLWEYREVALKYTVYEAVGKTLPVELVDIIFEYVMKGRKIPHTPRFPSEETTKLFVEHRGSDEPVIAPT</sequence>
<reference evidence="1" key="1">
    <citation type="journal article" date="2020" name="Stud. Mycol.">
        <title>101 Dothideomycetes genomes: a test case for predicting lifestyles and emergence of pathogens.</title>
        <authorList>
            <person name="Haridas S."/>
            <person name="Albert R."/>
            <person name="Binder M."/>
            <person name="Bloem J."/>
            <person name="Labutti K."/>
            <person name="Salamov A."/>
            <person name="Andreopoulos B."/>
            <person name="Baker S."/>
            <person name="Barry K."/>
            <person name="Bills G."/>
            <person name="Bluhm B."/>
            <person name="Cannon C."/>
            <person name="Castanera R."/>
            <person name="Culley D."/>
            <person name="Daum C."/>
            <person name="Ezra D."/>
            <person name="Gonzalez J."/>
            <person name="Henrissat B."/>
            <person name="Kuo A."/>
            <person name="Liang C."/>
            <person name="Lipzen A."/>
            <person name="Lutzoni F."/>
            <person name="Magnuson J."/>
            <person name="Mondo S."/>
            <person name="Nolan M."/>
            <person name="Ohm R."/>
            <person name="Pangilinan J."/>
            <person name="Park H.-J."/>
            <person name="Ramirez L."/>
            <person name="Alfaro M."/>
            <person name="Sun H."/>
            <person name="Tritt A."/>
            <person name="Yoshinaga Y."/>
            <person name="Zwiers L.-H."/>
            <person name="Turgeon B."/>
            <person name="Goodwin S."/>
            <person name="Spatafora J."/>
            <person name="Crous P."/>
            <person name="Grigoriev I."/>
        </authorList>
    </citation>
    <scope>NUCLEOTIDE SEQUENCE</scope>
    <source>
        <strain evidence="1">CBS 133067</strain>
    </source>
</reference>
<dbReference type="Proteomes" id="UP000799772">
    <property type="component" value="Unassembled WGS sequence"/>
</dbReference>
<protein>
    <submittedName>
        <fullName evidence="1">Uncharacterized protein</fullName>
    </submittedName>
</protein>
<comment type="caution">
    <text evidence="1">The sequence shown here is derived from an EMBL/GenBank/DDBJ whole genome shotgun (WGS) entry which is preliminary data.</text>
</comment>
<dbReference type="AlphaFoldDB" id="A0A9P4M3T2"/>
<keyword evidence="2" id="KW-1185">Reference proteome</keyword>
<dbReference type="EMBL" id="ML978137">
    <property type="protein sequence ID" value="KAF2093597.1"/>
    <property type="molecule type" value="Genomic_DNA"/>
</dbReference>
<evidence type="ECO:0000313" key="1">
    <source>
        <dbReference type="EMBL" id="KAF2093597.1"/>
    </source>
</evidence>
<name>A0A9P4M3T2_9PEZI</name>
<evidence type="ECO:0000313" key="2">
    <source>
        <dbReference type="Proteomes" id="UP000799772"/>
    </source>
</evidence>
<gene>
    <name evidence="1" type="ORF">NA57DRAFT_81099</name>
</gene>
<accession>A0A9P4M3T2</accession>